<feature type="domain" description="Response regulatory" evidence="19">
    <location>
        <begin position="1016"/>
        <end position="1134"/>
    </location>
</feature>
<gene>
    <name evidence="23" type="ORF">N4261_08015</name>
</gene>
<evidence type="ECO:0000256" key="14">
    <source>
        <dbReference type="PROSITE-ProRule" id="PRU00169"/>
    </source>
</evidence>
<evidence type="ECO:0000256" key="17">
    <source>
        <dbReference type="SAM" id="Phobius"/>
    </source>
</evidence>
<dbReference type="InterPro" id="IPR035965">
    <property type="entry name" value="PAS-like_dom_sf"/>
</dbReference>
<dbReference type="CDD" id="cd17546">
    <property type="entry name" value="REC_hyHK_CKI1_RcsC-like"/>
    <property type="match status" value="1"/>
</dbReference>
<dbReference type="InterPro" id="IPR036097">
    <property type="entry name" value="HisK_dim/P_sf"/>
</dbReference>
<dbReference type="SUPFAM" id="SSF47384">
    <property type="entry name" value="Homodimeric domain of signal transducing histidine kinase"/>
    <property type="match status" value="1"/>
</dbReference>
<protein>
    <recommendedName>
        <fullName evidence="3">histidine kinase</fullName>
        <ecNumber evidence="3">2.7.13.3</ecNumber>
    </recommendedName>
</protein>
<dbReference type="Proteomes" id="UP001064933">
    <property type="component" value="Chromosome"/>
</dbReference>
<keyword evidence="12" id="KW-0902">Two-component regulatory system</keyword>
<keyword evidence="10" id="KW-0547">Nucleotide-binding</keyword>
<evidence type="ECO:0000256" key="9">
    <source>
        <dbReference type="ARBA" id="ARBA00022777"/>
    </source>
</evidence>
<dbReference type="SUPFAM" id="SSF47226">
    <property type="entry name" value="Histidine-containing phosphotransfer domain, HPT domain"/>
    <property type="match status" value="1"/>
</dbReference>
<keyword evidence="13 17" id="KW-0472">Membrane</keyword>
<evidence type="ECO:0000313" key="24">
    <source>
        <dbReference type="Proteomes" id="UP001064933"/>
    </source>
</evidence>
<dbReference type="PROSITE" id="PS50113">
    <property type="entry name" value="PAC"/>
    <property type="match status" value="2"/>
</dbReference>
<dbReference type="NCBIfam" id="TIGR00229">
    <property type="entry name" value="sensory_box"/>
    <property type="match status" value="2"/>
</dbReference>
<evidence type="ECO:0000259" key="22">
    <source>
        <dbReference type="PROSITE" id="PS50839"/>
    </source>
</evidence>
<dbReference type="InterPro" id="IPR036641">
    <property type="entry name" value="HPT_dom_sf"/>
</dbReference>
<comment type="subcellular location">
    <subcellularLocation>
        <location evidence="2">Cell inner membrane</location>
        <topology evidence="2">Multi-pass membrane protein</topology>
    </subcellularLocation>
</comment>
<evidence type="ECO:0000256" key="3">
    <source>
        <dbReference type="ARBA" id="ARBA00012438"/>
    </source>
</evidence>
<keyword evidence="6 14" id="KW-0597">Phosphoprotein</keyword>
<dbReference type="SMART" id="SM00091">
    <property type="entry name" value="PAS"/>
    <property type="match status" value="3"/>
</dbReference>
<dbReference type="CDD" id="cd16922">
    <property type="entry name" value="HATPase_EvgS-ArcB-TorS-like"/>
    <property type="match status" value="1"/>
</dbReference>
<reference evidence="23" key="1">
    <citation type="submission" date="2022-10" db="EMBL/GenBank/DDBJ databases">
        <title>Characterization and whole genome sequencing of a new Roseateles species, isolated from fresh water.</title>
        <authorList>
            <person name="Guliayeva D.Y."/>
            <person name="Akhremchuk A.E."/>
            <person name="Sikolenko M.A."/>
            <person name="Valentovich L.N."/>
            <person name="Sidarenka A.V."/>
        </authorList>
    </citation>
    <scope>NUCLEOTIDE SEQUENCE</scope>
    <source>
        <strain evidence="23">BIM B-1768</strain>
    </source>
</reference>
<feature type="domain" description="PAC" evidence="21">
    <location>
        <begin position="692"/>
        <end position="746"/>
    </location>
</feature>
<dbReference type="Gene3D" id="3.40.50.2300">
    <property type="match status" value="1"/>
</dbReference>
<dbReference type="SUPFAM" id="SSF55874">
    <property type="entry name" value="ATPase domain of HSP90 chaperone/DNA topoisomerase II/histidine kinase"/>
    <property type="match status" value="1"/>
</dbReference>
<feature type="modified residue" description="4-aspartylphosphate" evidence="14">
    <location>
        <position position="1067"/>
    </location>
</feature>
<keyword evidence="4" id="KW-1003">Cell membrane</keyword>
<dbReference type="Pfam" id="PF01627">
    <property type="entry name" value="Hpt"/>
    <property type="match status" value="1"/>
</dbReference>
<keyword evidence="10" id="KW-0067">ATP-binding</keyword>
<keyword evidence="5" id="KW-0997">Cell inner membrane</keyword>
<dbReference type="Pfam" id="PF00072">
    <property type="entry name" value="Response_reg"/>
    <property type="match status" value="1"/>
</dbReference>
<dbReference type="InterPro" id="IPR005467">
    <property type="entry name" value="His_kinase_dom"/>
</dbReference>
<dbReference type="InterPro" id="IPR036890">
    <property type="entry name" value="HATPase_C_sf"/>
</dbReference>
<dbReference type="RefSeq" id="WP_261759638.1">
    <property type="nucleotide sequence ID" value="NZ_CP104562.2"/>
</dbReference>
<evidence type="ECO:0000256" key="1">
    <source>
        <dbReference type="ARBA" id="ARBA00000085"/>
    </source>
</evidence>
<keyword evidence="9" id="KW-0418">Kinase</keyword>
<evidence type="ECO:0000313" key="23">
    <source>
        <dbReference type="EMBL" id="UXH79820.1"/>
    </source>
</evidence>
<feature type="domain" description="Histidine kinase" evidence="18">
    <location>
        <begin position="771"/>
        <end position="992"/>
    </location>
</feature>
<evidence type="ECO:0000256" key="6">
    <source>
        <dbReference type="ARBA" id="ARBA00022553"/>
    </source>
</evidence>
<accession>A0ABY6B8D4</accession>
<dbReference type="InterPro" id="IPR042240">
    <property type="entry name" value="CHASE_sf"/>
</dbReference>
<evidence type="ECO:0000256" key="8">
    <source>
        <dbReference type="ARBA" id="ARBA00022692"/>
    </source>
</evidence>
<dbReference type="CDD" id="cd00130">
    <property type="entry name" value="PAS"/>
    <property type="match status" value="2"/>
</dbReference>
<evidence type="ECO:0000256" key="5">
    <source>
        <dbReference type="ARBA" id="ARBA00022519"/>
    </source>
</evidence>
<dbReference type="Gene3D" id="1.20.120.160">
    <property type="entry name" value="HPT domain"/>
    <property type="match status" value="1"/>
</dbReference>
<feature type="domain" description="PAC" evidence="21">
    <location>
        <begin position="423"/>
        <end position="475"/>
    </location>
</feature>
<evidence type="ECO:0000259" key="21">
    <source>
        <dbReference type="PROSITE" id="PS50113"/>
    </source>
</evidence>
<dbReference type="InterPro" id="IPR003661">
    <property type="entry name" value="HisK_dim/P_dom"/>
</dbReference>
<feature type="region of interest" description="Disordered" evidence="16">
    <location>
        <begin position="1281"/>
        <end position="1304"/>
    </location>
</feature>
<evidence type="ECO:0000259" key="18">
    <source>
        <dbReference type="PROSITE" id="PS50109"/>
    </source>
</evidence>
<organism evidence="23 24">
    <name type="scientific">Roseateles amylovorans</name>
    <dbReference type="NCBI Taxonomy" id="2978473"/>
    <lineage>
        <taxon>Bacteria</taxon>
        <taxon>Pseudomonadati</taxon>
        <taxon>Pseudomonadota</taxon>
        <taxon>Betaproteobacteria</taxon>
        <taxon>Burkholderiales</taxon>
        <taxon>Sphaerotilaceae</taxon>
        <taxon>Roseateles</taxon>
    </lineage>
</organism>
<dbReference type="SMART" id="SM00388">
    <property type="entry name" value="HisKA"/>
    <property type="match status" value="1"/>
</dbReference>
<feature type="domain" description="CHASE" evidence="22">
    <location>
        <begin position="84"/>
        <end position="248"/>
    </location>
</feature>
<dbReference type="Gene3D" id="3.30.565.10">
    <property type="entry name" value="Histidine kinase-like ATPase, C-terminal domain"/>
    <property type="match status" value="1"/>
</dbReference>
<dbReference type="Pfam" id="PF00512">
    <property type="entry name" value="HisKA"/>
    <property type="match status" value="1"/>
</dbReference>
<evidence type="ECO:0000256" key="16">
    <source>
        <dbReference type="SAM" id="MobiDB-lite"/>
    </source>
</evidence>
<dbReference type="Gene3D" id="1.10.287.130">
    <property type="match status" value="1"/>
</dbReference>
<dbReference type="InterPro" id="IPR003594">
    <property type="entry name" value="HATPase_dom"/>
</dbReference>
<keyword evidence="7" id="KW-0808">Transferase</keyword>
<dbReference type="Pfam" id="PF02518">
    <property type="entry name" value="HATPase_c"/>
    <property type="match status" value="1"/>
</dbReference>
<dbReference type="EC" id="2.7.13.3" evidence="3"/>
<dbReference type="PROSITE" id="PS50109">
    <property type="entry name" value="HIS_KIN"/>
    <property type="match status" value="1"/>
</dbReference>
<evidence type="ECO:0000259" key="20">
    <source>
        <dbReference type="PROSITE" id="PS50112"/>
    </source>
</evidence>
<keyword evidence="11 17" id="KW-1133">Transmembrane helix</keyword>
<feature type="coiled-coil region" evidence="15">
    <location>
        <begin position="463"/>
        <end position="497"/>
    </location>
</feature>
<name>A0ABY6B8D4_9BURK</name>
<dbReference type="Pfam" id="PF03924">
    <property type="entry name" value="CHASE"/>
    <property type="match status" value="1"/>
</dbReference>
<feature type="region of interest" description="Disordered" evidence="16">
    <location>
        <begin position="1371"/>
        <end position="1404"/>
    </location>
</feature>
<feature type="domain" description="PAS" evidence="20">
    <location>
        <begin position="349"/>
        <end position="420"/>
    </location>
</feature>
<proteinExistence type="predicted"/>
<dbReference type="InterPro" id="IPR011006">
    <property type="entry name" value="CheY-like_superfamily"/>
</dbReference>
<dbReference type="InterPro" id="IPR004358">
    <property type="entry name" value="Sig_transdc_His_kin-like_C"/>
</dbReference>
<dbReference type="SMART" id="SM00448">
    <property type="entry name" value="REC"/>
    <property type="match status" value="1"/>
</dbReference>
<dbReference type="Gene3D" id="3.30.450.20">
    <property type="entry name" value="PAS domain"/>
    <property type="match status" value="3"/>
</dbReference>
<dbReference type="InterPro" id="IPR000700">
    <property type="entry name" value="PAS-assoc_C"/>
</dbReference>
<evidence type="ECO:0000256" key="4">
    <source>
        <dbReference type="ARBA" id="ARBA00022475"/>
    </source>
</evidence>
<evidence type="ECO:0000256" key="7">
    <source>
        <dbReference type="ARBA" id="ARBA00022679"/>
    </source>
</evidence>
<evidence type="ECO:0000256" key="13">
    <source>
        <dbReference type="ARBA" id="ARBA00023136"/>
    </source>
</evidence>
<dbReference type="SUPFAM" id="SSF52172">
    <property type="entry name" value="CheY-like"/>
    <property type="match status" value="1"/>
</dbReference>
<dbReference type="PANTHER" id="PTHR43047">
    <property type="entry name" value="TWO-COMPONENT HISTIDINE PROTEIN KINASE"/>
    <property type="match status" value="1"/>
</dbReference>
<dbReference type="PROSITE" id="PS50839">
    <property type="entry name" value="CHASE"/>
    <property type="match status" value="1"/>
</dbReference>
<dbReference type="InterPro" id="IPR000014">
    <property type="entry name" value="PAS"/>
</dbReference>
<dbReference type="SUPFAM" id="SSF55785">
    <property type="entry name" value="PYP-like sensor domain (PAS domain)"/>
    <property type="match status" value="3"/>
</dbReference>
<dbReference type="EMBL" id="CP104562">
    <property type="protein sequence ID" value="UXH79820.1"/>
    <property type="molecule type" value="Genomic_DNA"/>
</dbReference>
<evidence type="ECO:0000256" key="2">
    <source>
        <dbReference type="ARBA" id="ARBA00004429"/>
    </source>
</evidence>
<dbReference type="Pfam" id="PF08448">
    <property type="entry name" value="PAS_4"/>
    <property type="match status" value="1"/>
</dbReference>
<dbReference type="SMART" id="SM00086">
    <property type="entry name" value="PAC"/>
    <property type="match status" value="2"/>
</dbReference>
<keyword evidence="8 17" id="KW-0812">Transmembrane</keyword>
<dbReference type="PRINTS" id="PR00344">
    <property type="entry name" value="BCTRLSENSOR"/>
</dbReference>
<dbReference type="InterPro" id="IPR013656">
    <property type="entry name" value="PAS_4"/>
</dbReference>
<feature type="transmembrane region" description="Helical" evidence="17">
    <location>
        <begin position="20"/>
        <end position="40"/>
    </location>
</feature>
<evidence type="ECO:0000256" key="10">
    <source>
        <dbReference type="ARBA" id="ARBA00022840"/>
    </source>
</evidence>
<dbReference type="InterPro" id="IPR006189">
    <property type="entry name" value="CHASE_dom"/>
</dbReference>
<dbReference type="Pfam" id="PF13426">
    <property type="entry name" value="PAS_9"/>
    <property type="match status" value="1"/>
</dbReference>
<keyword evidence="24" id="KW-1185">Reference proteome</keyword>
<dbReference type="PROSITE" id="PS50112">
    <property type="entry name" value="PAS"/>
    <property type="match status" value="1"/>
</dbReference>
<dbReference type="CDD" id="cd00082">
    <property type="entry name" value="HisKA"/>
    <property type="match status" value="1"/>
</dbReference>
<dbReference type="InterPro" id="IPR013767">
    <property type="entry name" value="PAS_fold"/>
</dbReference>
<feature type="compositionally biased region" description="Low complexity" evidence="16">
    <location>
        <begin position="1380"/>
        <end position="1404"/>
    </location>
</feature>
<evidence type="ECO:0000259" key="19">
    <source>
        <dbReference type="PROSITE" id="PS50110"/>
    </source>
</evidence>
<dbReference type="SMART" id="SM00387">
    <property type="entry name" value="HATPase_c"/>
    <property type="match status" value="1"/>
</dbReference>
<dbReference type="PANTHER" id="PTHR43047:SF64">
    <property type="entry name" value="HISTIDINE KINASE CONTAINING CHEY-HOMOLOGOUS RECEIVER DOMAIN AND PAS DOMAIN-RELATED"/>
    <property type="match status" value="1"/>
</dbReference>
<dbReference type="SMART" id="SM01079">
    <property type="entry name" value="CHASE"/>
    <property type="match status" value="1"/>
</dbReference>
<dbReference type="Pfam" id="PF00989">
    <property type="entry name" value="PAS"/>
    <property type="match status" value="1"/>
</dbReference>
<dbReference type="InterPro" id="IPR001789">
    <property type="entry name" value="Sig_transdc_resp-reg_receiver"/>
</dbReference>
<evidence type="ECO:0000256" key="11">
    <source>
        <dbReference type="ARBA" id="ARBA00022989"/>
    </source>
</evidence>
<comment type="catalytic activity">
    <reaction evidence="1">
        <text>ATP + protein L-histidine = ADP + protein N-phospho-L-histidine.</text>
        <dbReference type="EC" id="2.7.13.3"/>
    </reaction>
</comment>
<dbReference type="InterPro" id="IPR008207">
    <property type="entry name" value="Sig_transdc_His_kin_Hpt_dom"/>
</dbReference>
<dbReference type="InterPro" id="IPR001610">
    <property type="entry name" value="PAC"/>
</dbReference>
<dbReference type="Gene3D" id="3.30.450.350">
    <property type="entry name" value="CHASE domain"/>
    <property type="match status" value="1"/>
</dbReference>
<keyword evidence="15" id="KW-0175">Coiled coil</keyword>
<evidence type="ECO:0000256" key="15">
    <source>
        <dbReference type="SAM" id="Coils"/>
    </source>
</evidence>
<evidence type="ECO:0000256" key="12">
    <source>
        <dbReference type="ARBA" id="ARBA00023012"/>
    </source>
</evidence>
<sequence length="1404" mass="153430">MTTLSLRKLTDMSLTERSVIVGFILLCLTAATAAVVYFQMQEQNRQEESKRFQRVKDRVVDEINARMRLYEYGLRGTRGAVAAAGEGLDRAAFARYGASRDFAEEFPGARGFGFIRRVTPAQQPAFLRRLSEESRPGDLDASLTARPADLFVVQYIEPSARNLPVMGLDISTDPVRRETVLRAMRSGQATLSAPLTLLQDAGAPSSGLLLVLPVYRFGMPVRTEPDRETALFGWVYAPLRMDEVLRGLDVESENFELRIRDREAPPGRWLYSSAQDMFSSVATEPSTTLALFGREWEVDMQPTPLFVQSLNLPPPGREVLEIAILGLAITALVVGYVHLTDRGRNERLEQSRRAAIVQGSDDAIVVQTLRGVLTDWNDGARRLFGYEVDEVLGRTAQQLLVPPGREGEDEFMLAEVAQGRRVKAFETLRRHRDGSLIEVSISAGPILERDGTVVGLAKTLRDVREARAAARRVSELNANLEDQVKSRTADLEAARHALQTVLDAMPSQIGYWDTELRNVVANKTYGTWFNLDPRQVPGMHLKDLIGPALFESSLPHLQAALRGEAQRFEETTEATASAPARHALVHYLPDVQDGEVKGFYAFVHDVTELTENRLQLAAVQRDNAALLQTLHQHAIVSVADRAGRIIDVNDGFCSISRFDRTELIGQNHRIVNSGHHPVAFWAEMWRTISRGQIWRAEVCNRAKDGTLYWVDSVVAPFLDAQGRVEKYVSIRTDITARKHTEMELQRALSLLRTAMHEAEQANDAKSRFLANMSHEIRTPMNAVIGLSHLLEKTALDADQRSMLKRVLVAGKALLSLINDVLDFSKIEAGEMTLERTPVDLNEIARDVSALIELQARDKGVSYVLVPDAAGPYLLEGDRTRLHQVLLNLLSNAVKFTDRGEVRLTVHHAPSDDGFMDVTLDVRDTGVGISEEARHRLFSPFVQADASTTRRYGGTGLGLSIVKQLVDMMGGRVEVDSVAGQGSRFTVSLHLPRCAADALPSEWSLPAMDGQRLAGARLLVVDDNEINCEVAARILQSEGAVIETASNGREALDMLTAQPQAFEAVLMDVDMPVLDGLDATRQIRNALGLRELPVIGLTAGVSPSERNRALMAGMDAIIGKPFDPDALVRDLQRLLATKEKVARPAGMPGASGAVLNASAAAAPSSDDGWATWPRWPGISAERAFRQLKGHEPLLHQLAEGIRQRIDALASDGTPAPDVTSRHLHDIKGMAGTIGADALRALASTAETAQRQGRWQTAEQDLAEMNRLVAAWPLARSTAAAHAVGGAGRHGEAGSATSAPEQPLGPPVETVVLEAFLAQLRTHDLRAMETFTSIEAALVGWLGAAQVDAMAKQLNELSFAAVARRLSDLQGAAAQRNEEAAPTHQGHATQTAQTAQTAATGDRPSA</sequence>
<dbReference type="PROSITE" id="PS50110">
    <property type="entry name" value="RESPONSE_REGULATORY"/>
    <property type="match status" value="1"/>
</dbReference>